<dbReference type="PANTHER" id="PTHR43280">
    <property type="entry name" value="ARAC-FAMILY TRANSCRIPTIONAL REGULATOR"/>
    <property type="match status" value="1"/>
</dbReference>
<keyword evidence="3" id="KW-0804">Transcription</keyword>
<protein>
    <submittedName>
        <fullName evidence="5">Helix-turn-helix domain-containing protein</fullName>
    </submittedName>
</protein>
<dbReference type="Gene3D" id="2.60.120.10">
    <property type="entry name" value="Jelly Rolls"/>
    <property type="match status" value="1"/>
</dbReference>
<dbReference type="GO" id="GO:0003700">
    <property type="term" value="F:DNA-binding transcription factor activity"/>
    <property type="evidence" value="ECO:0007669"/>
    <property type="project" value="InterPro"/>
</dbReference>
<proteinExistence type="predicted"/>
<dbReference type="Pfam" id="PF12833">
    <property type="entry name" value="HTH_18"/>
    <property type="match status" value="1"/>
</dbReference>
<feature type="domain" description="HTH araC/xylS-type" evidence="4">
    <location>
        <begin position="182"/>
        <end position="279"/>
    </location>
</feature>
<dbReference type="InterPro" id="IPR003313">
    <property type="entry name" value="AraC-bd"/>
</dbReference>
<dbReference type="PROSITE" id="PS01124">
    <property type="entry name" value="HTH_ARAC_FAMILY_2"/>
    <property type="match status" value="1"/>
</dbReference>
<dbReference type="InterPro" id="IPR009057">
    <property type="entry name" value="Homeodomain-like_sf"/>
</dbReference>
<gene>
    <name evidence="5" type="ORF">Ana3638_10210</name>
</gene>
<dbReference type="SUPFAM" id="SSF51215">
    <property type="entry name" value="Regulatory protein AraC"/>
    <property type="match status" value="1"/>
</dbReference>
<dbReference type="RefSeq" id="WP_161837922.1">
    <property type="nucleotide sequence ID" value="NZ_CP048000.1"/>
</dbReference>
<dbReference type="GO" id="GO:0043565">
    <property type="term" value="F:sequence-specific DNA binding"/>
    <property type="evidence" value="ECO:0007669"/>
    <property type="project" value="InterPro"/>
</dbReference>
<keyword evidence="1" id="KW-0805">Transcription regulation</keyword>
<dbReference type="EMBL" id="CP048000">
    <property type="protein sequence ID" value="QHQ61095.1"/>
    <property type="molecule type" value="Genomic_DNA"/>
</dbReference>
<dbReference type="Proteomes" id="UP000464314">
    <property type="component" value="Chromosome"/>
</dbReference>
<dbReference type="SMART" id="SM00342">
    <property type="entry name" value="HTH_ARAC"/>
    <property type="match status" value="1"/>
</dbReference>
<evidence type="ECO:0000256" key="1">
    <source>
        <dbReference type="ARBA" id="ARBA00023015"/>
    </source>
</evidence>
<accession>A0A6P1TN39</accession>
<evidence type="ECO:0000259" key="4">
    <source>
        <dbReference type="PROSITE" id="PS01124"/>
    </source>
</evidence>
<dbReference type="Gene3D" id="1.10.10.60">
    <property type="entry name" value="Homeodomain-like"/>
    <property type="match status" value="2"/>
</dbReference>
<dbReference type="KEGG" id="anr:Ana3638_10210"/>
<sequence length="280" mass="33253">MANFDKLGYLNDDFRIFHNIDEQRKVFDYHYHDFNKIMIFLRGDMNYFIEGRNYLLKPYDIVLVNAGEIHKPSFLTDSTYERIIIYVSPGFIGTYKEKDYDLNYCFDRAKKEHSNVLRIPSIDISKLYQVCKELEHSVHDNEFAKELYQKILFLEFMIQLNRTAISNHINYMDSDMANSKLLEILDYINVNLSEDITIDNLSARFYLSRYYLMHFFKEETGYTIGKYITEKRLLLAKNLVHNGSSLTEACYKSGFKNYSTFSRAFKKAFKTMPKNASYID</sequence>
<evidence type="ECO:0000256" key="2">
    <source>
        <dbReference type="ARBA" id="ARBA00023125"/>
    </source>
</evidence>
<keyword evidence="2" id="KW-0238">DNA-binding</keyword>
<name>A0A6P1TN39_9FIRM</name>
<evidence type="ECO:0000313" key="5">
    <source>
        <dbReference type="EMBL" id="QHQ61095.1"/>
    </source>
</evidence>
<evidence type="ECO:0000313" key="6">
    <source>
        <dbReference type="Proteomes" id="UP000464314"/>
    </source>
</evidence>
<evidence type="ECO:0000256" key="3">
    <source>
        <dbReference type="ARBA" id="ARBA00023163"/>
    </source>
</evidence>
<keyword evidence="6" id="KW-1185">Reference proteome</keyword>
<dbReference type="AlphaFoldDB" id="A0A6P1TN39"/>
<organism evidence="5 6">
    <name type="scientific">Anaerocolumna sedimenticola</name>
    <dbReference type="NCBI Taxonomy" id="2696063"/>
    <lineage>
        <taxon>Bacteria</taxon>
        <taxon>Bacillati</taxon>
        <taxon>Bacillota</taxon>
        <taxon>Clostridia</taxon>
        <taxon>Lachnospirales</taxon>
        <taxon>Lachnospiraceae</taxon>
        <taxon>Anaerocolumna</taxon>
    </lineage>
</organism>
<dbReference type="Pfam" id="PF02311">
    <property type="entry name" value="AraC_binding"/>
    <property type="match status" value="1"/>
</dbReference>
<dbReference type="InterPro" id="IPR037923">
    <property type="entry name" value="HTH-like"/>
</dbReference>
<reference evidence="5 6" key="1">
    <citation type="submission" date="2020-01" db="EMBL/GenBank/DDBJ databases">
        <title>Genome analysis of Anaerocolumna sp. CBA3638.</title>
        <authorList>
            <person name="Kim J."/>
            <person name="Roh S.W."/>
        </authorList>
    </citation>
    <scope>NUCLEOTIDE SEQUENCE [LARGE SCALE GENOMIC DNA]</scope>
    <source>
        <strain evidence="5 6">CBA3638</strain>
    </source>
</reference>
<dbReference type="SUPFAM" id="SSF46689">
    <property type="entry name" value="Homeodomain-like"/>
    <property type="match status" value="2"/>
</dbReference>
<dbReference type="InterPro" id="IPR018060">
    <property type="entry name" value="HTH_AraC"/>
</dbReference>
<dbReference type="InterPro" id="IPR014710">
    <property type="entry name" value="RmlC-like_jellyroll"/>
</dbReference>
<dbReference type="PANTHER" id="PTHR43280:SF34">
    <property type="entry name" value="ARAC-FAMILY TRANSCRIPTIONAL REGULATOR"/>
    <property type="match status" value="1"/>
</dbReference>